<organism evidence="9 10">
    <name type="scientific">Blautia producta</name>
    <dbReference type="NCBI Taxonomy" id="33035"/>
    <lineage>
        <taxon>Bacteria</taxon>
        <taxon>Bacillati</taxon>
        <taxon>Bacillota</taxon>
        <taxon>Clostridia</taxon>
        <taxon>Lachnospirales</taxon>
        <taxon>Lachnospiraceae</taxon>
        <taxon>Blautia</taxon>
    </lineage>
</organism>
<keyword evidence="2 7" id="KW-0813">Transport</keyword>
<evidence type="ECO:0000256" key="4">
    <source>
        <dbReference type="ARBA" id="ARBA00022692"/>
    </source>
</evidence>
<proteinExistence type="inferred from homology"/>
<accession>A0A7G5MYN2</accession>
<dbReference type="CDD" id="cd06261">
    <property type="entry name" value="TM_PBP2"/>
    <property type="match status" value="1"/>
</dbReference>
<evidence type="ECO:0000259" key="8">
    <source>
        <dbReference type="PROSITE" id="PS50928"/>
    </source>
</evidence>
<dbReference type="InterPro" id="IPR045621">
    <property type="entry name" value="BPD_transp_1_N"/>
</dbReference>
<dbReference type="Pfam" id="PF19300">
    <property type="entry name" value="BPD_transp_1_N"/>
    <property type="match status" value="1"/>
</dbReference>
<feature type="domain" description="ABC transmembrane type-1" evidence="8">
    <location>
        <begin position="95"/>
        <end position="296"/>
    </location>
</feature>
<evidence type="ECO:0000256" key="6">
    <source>
        <dbReference type="ARBA" id="ARBA00023136"/>
    </source>
</evidence>
<feature type="transmembrane region" description="Helical" evidence="7">
    <location>
        <begin position="97"/>
        <end position="122"/>
    </location>
</feature>
<reference evidence="9 10" key="1">
    <citation type="submission" date="2019-04" db="EMBL/GenBank/DDBJ databases">
        <authorList>
            <person name="Schori C."/>
            <person name="Ahrens C."/>
        </authorList>
    </citation>
    <scope>NUCLEOTIDE SEQUENCE [LARGE SCALE GENOMIC DNA]</scope>
    <source>
        <strain evidence="9 10">DSM 2950</strain>
    </source>
</reference>
<evidence type="ECO:0000256" key="1">
    <source>
        <dbReference type="ARBA" id="ARBA00004651"/>
    </source>
</evidence>
<keyword evidence="6 7" id="KW-0472">Membrane</keyword>
<evidence type="ECO:0000313" key="9">
    <source>
        <dbReference type="EMBL" id="QMW79725.1"/>
    </source>
</evidence>
<dbReference type="RefSeq" id="WP_018593594.1">
    <property type="nucleotide sequence ID" value="NZ_AP031416.1"/>
</dbReference>
<dbReference type="Proteomes" id="UP000515789">
    <property type="component" value="Chromosome"/>
</dbReference>
<feature type="transmembrane region" description="Helical" evidence="7">
    <location>
        <begin position="169"/>
        <end position="189"/>
    </location>
</feature>
<evidence type="ECO:0000256" key="3">
    <source>
        <dbReference type="ARBA" id="ARBA00022475"/>
    </source>
</evidence>
<dbReference type="SUPFAM" id="SSF161098">
    <property type="entry name" value="MetI-like"/>
    <property type="match status" value="1"/>
</dbReference>
<dbReference type="PANTHER" id="PTHR43163:SF6">
    <property type="entry name" value="DIPEPTIDE TRANSPORT SYSTEM PERMEASE PROTEIN DPPB-RELATED"/>
    <property type="match status" value="1"/>
</dbReference>
<dbReference type="Gene3D" id="1.10.3720.10">
    <property type="entry name" value="MetI-like"/>
    <property type="match status" value="1"/>
</dbReference>
<protein>
    <submittedName>
        <fullName evidence="9">ABC transporter permease</fullName>
    </submittedName>
</protein>
<gene>
    <name evidence="9" type="ORF">E5259_20120</name>
</gene>
<dbReference type="InterPro" id="IPR000515">
    <property type="entry name" value="MetI-like"/>
</dbReference>
<dbReference type="InterPro" id="IPR035906">
    <property type="entry name" value="MetI-like_sf"/>
</dbReference>
<keyword evidence="3" id="KW-1003">Cell membrane</keyword>
<name>A0A7G5MYN2_9FIRM</name>
<feature type="transmembrane region" description="Helical" evidence="7">
    <location>
        <begin position="134"/>
        <end position="157"/>
    </location>
</feature>
<evidence type="ECO:0000256" key="7">
    <source>
        <dbReference type="RuleBase" id="RU363032"/>
    </source>
</evidence>
<keyword evidence="5 7" id="KW-1133">Transmembrane helix</keyword>
<dbReference type="GeneID" id="75054911"/>
<dbReference type="Pfam" id="PF00528">
    <property type="entry name" value="BPD_transp_1"/>
    <property type="match status" value="1"/>
</dbReference>
<sequence length="306" mass="33305">MLKYIIKKIIFTCIVLVGAATCAFLLLHAIPGDTAEALAGPQATVEDVDNLRRAMELDQPLGKQYVSYMGNLLHGDLGYSYRTNKPVMEILRSAWPATLQLAVCSMIVAVLLGVPIGIFAAIHRGKIGDTIAMVAAFLGVSMPSFWLALLLIIEFSVNHNWFPFYGREGISSFVLPSLTLGLGVAANIARLTRTSMLEVLGQDYIRTAKGKGVKNRKVIWVHALRNAAVPVVTIIGLQFGVLLGGQVVTETVFSWPGIGRMIVDALNTRDLQIVQGGILILAVTFTLINLITDLVYALLDPRIRYS</sequence>
<feature type="transmembrane region" description="Helical" evidence="7">
    <location>
        <begin position="273"/>
        <end position="299"/>
    </location>
</feature>
<feature type="transmembrane region" description="Helical" evidence="7">
    <location>
        <begin position="227"/>
        <end position="253"/>
    </location>
</feature>
<keyword evidence="4 7" id="KW-0812">Transmembrane</keyword>
<dbReference type="GO" id="GO:0071916">
    <property type="term" value="F:dipeptide transmembrane transporter activity"/>
    <property type="evidence" value="ECO:0007669"/>
    <property type="project" value="TreeGrafter"/>
</dbReference>
<dbReference type="PROSITE" id="PS50928">
    <property type="entry name" value="ABC_TM1"/>
    <property type="match status" value="1"/>
</dbReference>
<evidence type="ECO:0000313" key="10">
    <source>
        <dbReference type="Proteomes" id="UP000515789"/>
    </source>
</evidence>
<dbReference type="GO" id="GO:0005886">
    <property type="term" value="C:plasma membrane"/>
    <property type="evidence" value="ECO:0007669"/>
    <property type="project" value="UniProtKB-SubCell"/>
</dbReference>
<dbReference type="PANTHER" id="PTHR43163">
    <property type="entry name" value="DIPEPTIDE TRANSPORT SYSTEM PERMEASE PROTEIN DPPB-RELATED"/>
    <property type="match status" value="1"/>
</dbReference>
<dbReference type="EMBL" id="CP039126">
    <property type="protein sequence ID" value="QMW79725.1"/>
    <property type="molecule type" value="Genomic_DNA"/>
</dbReference>
<evidence type="ECO:0000256" key="2">
    <source>
        <dbReference type="ARBA" id="ARBA00022448"/>
    </source>
</evidence>
<dbReference type="AlphaFoldDB" id="A0A7G5MYN2"/>
<comment type="subcellular location">
    <subcellularLocation>
        <location evidence="1 7">Cell membrane</location>
        <topology evidence="1 7">Multi-pass membrane protein</topology>
    </subcellularLocation>
</comment>
<evidence type="ECO:0000256" key="5">
    <source>
        <dbReference type="ARBA" id="ARBA00022989"/>
    </source>
</evidence>
<comment type="similarity">
    <text evidence="7">Belongs to the binding-protein-dependent transport system permease family.</text>
</comment>